<evidence type="ECO:0000313" key="2">
    <source>
        <dbReference type="Proteomes" id="UP000886595"/>
    </source>
</evidence>
<accession>A0A8X7RI54</accession>
<dbReference type="EMBL" id="JAAMPC010000010">
    <property type="protein sequence ID" value="KAG2288695.1"/>
    <property type="molecule type" value="Genomic_DNA"/>
</dbReference>
<reference evidence="1 2" key="1">
    <citation type="submission" date="2020-02" db="EMBL/GenBank/DDBJ databases">
        <authorList>
            <person name="Ma Q."/>
            <person name="Huang Y."/>
            <person name="Song X."/>
            <person name="Pei D."/>
        </authorList>
    </citation>
    <scope>NUCLEOTIDE SEQUENCE [LARGE SCALE GENOMIC DNA]</scope>
    <source>
        <strain evidence="1">Sxm20200214</strain>
        <tissue evidence="1">Leaf</tissue>
    </source>
</reference>
<comment type="caution">
    <text evidence="1">The sequence shown here is derived from an EMBL/GenBank/DDBJ whole genome shotgun (WGS) entry which is preliminary data.</text>
</comment>
<evidence type="ECO:0000313" key="1">
    <source>
        <dbReference type="EMBL" id="KAG2288695.1"/>
    </source>
</evidence>
<name>A0A8X7RI54_BRACI</name>
<protein>
    <submittedName>
        <fullName evidence="1">Uncharacterized protein</fullName>
    </submittedName>
</protein>
<keyword evidence="2" id="KW-1185">Reference proteome</keyword>
<dbReference type="Proteomes" id="UP000886595">
    <property type="component" value="Unassembled WGS sequence"/>
</dbReference>
<dbReference type="AlphaFoldDB" id="A0A8X7RI54"/>
<gene>
    <name evidence="1" type="ORF">Bca52824_048299</name>
</gene>
<sequence length="330" mass="37101">MVRSVARPTGLGLRLTRPFGSRPKAGSGKKVRWAIEPDFMDRSHLDSIRLDGLVFGNNPDLFVCSAYLFWTVYLILSQGVELRMVLVKPRSREGSVSERLCNVWLADARDELVIVYETVKKLCIGSHVSKLEKANRERSERVREQLVNLVEGLQTELVCPSYQLIRLKLTPEVVSDPYGSVCDLLSQDMVHGLSKPGKSRMVRSVATPTGLGLRLTRPFGSRPKAGSGKKVRWAIEPDFIDRSHLDSIRLDGLVFGNDPDLFVCSAYLFWTVYLILSQGVELRMVLVKPRSREGSVSERLCNVWLADARDELVIVYETVKKLCIGSHVSK</sequence>
<proteinExistence type="predicted"/>
<organism evidence="1 2">
    <name type="scientific">Brassica carinata</name>
    <name type="common">Ethiopian mustard</name>
    <name type="synonym">Abyssinian cabbage</name>
    <dbReference type="NCBI Taxonomy" id="52824"/>
    <lineage>
        <taxon>Eukaryota</taxon>
        <taxon>Viridiplantae</taxon>
        <taxon>Streptophyta</taxon>
        <taxon>Embryophyta</taxon>
        <taxon>Tracheophyta</taxon>
        <taxon>Spermatophyta</taxon>
        <taxon>Magnoliopsida</taxon>
        <taxon>eudicotyledons</taxon>
        <taxon>Gunneridae</taxon>
        <taxon>Pentapetalae</taxon>
        <taxon>rosids</taxon>
        <taxon>malvids</taxon>
        <taxon>Brassicales</taxon>
        <taxon>Brassicaceae</taxon>
        <taxon>Brassiceae</taxon>
        <taxon>Brassica</taxon>
    </lineage>
</organism>